<dbReference type="OMA" id="ENERTEY"/>
<proteinExistence type="inferred from homology"/>
<dbReference type="InterPro" id="IPR006703">
    <property type="entry name" value="G_AIG1"/>
</dbReference>
<dbReference type="Ensembl" id="ENSSFAT00005044454.1">
    <property type="protein sequence ID" value="ENSSFAP00005042908.1"/>
    <property type="gene ID" value="ENSSFAG00005021275.1"/>
</dbReference>
<evidence type="ECO:0000259" key="5">
    <source>
        <dbReference type="PROSITE" id="PS51720"/>
    </source>
</evidence>
<dbReference type="PROSITE" id="PS51720">
    <property type="entry name" value="G_AIG1"/>
    <property type="match status" value="1"/>
</dbReference>
<dbReference type="GeneID" id="115385329"/>
<dbReference type="Pfam" id="PF04548">
    <property type="entry name" value="AIG1"/>
    <property type="match status" value="3"/>
</dbReference>
<dbReference type="InterPro" id="IPR045058">
    <property type="entry name" value="GIMA/IAN/Toc"/>
</dbReference>
<dbReference type="InterPro" id="IPR027417">
    <property type="entry name" value="P-loop_NTPase"/>
</dbReference>
<dbReference type="PANTHER" id="PTHR10903">
    <property type="entry name" value="GTPASE, IMAP FAMILY MEMBER-RELATED"/>
    <property type="match status" value="1"/>
</dbReference>
<dbReference type="InParanoid" id="A0A672IM85"/>
<evidence type="ECO:0000256" key="3">
    <source>
        <dbReference type="ARBA" id="ARBA00023134"/>
    </source>
</evidence>
<dbReference type="SUPFAM" id="SSF52540">
    <property type="entry name" value="P-loop containing nucleoside triphosphate hydrolases"/>
    <property type="match status" value="3"/>
</dbReference>
<comment type="similarity">
    <text evidence="1">Belongs to the TRAFAC class TrmE-Era-EngA-EngB-Septin-like GTPase superfamily. AIG1/Toc34/Toc159-like paraseptin GTPase family. IAN subfamily.</text>
</comment>
<dbReference type="AlphaFoldDB" id="A0A672IM85"/>
<keyword evidence="4" id="KW-0175">Coiled coil</keyword>
<dbReference type="CDD" id="cd01852">
    <property type="entry name" value="AIG1"/>
    <property type="match status" value="1"/>
</dbReference>
<evidence type="ECO:0000256" key="4">
    <source>
        <dbReference type="SAM" id="Coils"/>
    </source>
</evidence>
<reference evidence="6" key="1">
    <citation type="submission" date="2025-08" db="UniProtKB">
        <authorList>
            <consortium name="Ensembl"/>
        </authorList>
    </citation>
    <scope>IDENTIFICATION</scope>
</reference>
<dbReference type="RefSeq" id="XP_029943166.1">
    <property type="nucleotide sequence ID" value="XM_030087306.1"/>
</dbReference>
<dbReference type="Proteomes" id="UP000472267">
    <property type="component" value="Unassembled WGS sequence"/>
</dbReference>
<keyword evidence="2" id="KW-0547">Nucleotide-binding</keyword>
<dbReference type="FunCoup" id="A0A672IM85">
    <property type="interactions" value="22"/>
</dbReference>
<dbReference type="Gene3D" id="3.40.50.300">
    <property type="entry name" value="P-loop containing nucleotide triphosphate hydrolases"/>
    <property type="match status" value="3"/>
</dbReference>
<evidence type="ECO:0000256" key="2">
    <source>
        <dbReference type="ARBA" id="ARBA00022741"/>
    </source>
</evidence>
<keyword evidence="3" id="KW-0342">GTP-binding</keyword>
<evidence type="ECO:0000313" key="7">
    <source>
        <dbReference type="Proteomes" id="UP000472267"/>
    </source>
</evidence>
<reference evidence="6" key="2">
    <citation type="submission" date="2025-09" db="UniProtKB">
        <authorList>
            <consortium name="Ensembl"/>
        </authorList>
    </citation>
    <scope>IDENTIFICATION</scope>
</reference>
<dbReference type="FunFam" id="3.40.50.300:FF:000366">
    <property type="entry name" value="GTPase, IMAP family member 2"/>
    <property type="match status" value="1"/>
</dbReference>
<protein>
    <submittedName>
        <fullName evidence="6">GTPase IMAP family member 8-like</fullName>
    </submittedName>
</protein>
<dbReference type="GO" id="GO:0005525">
    <property type="term" value="F:GTP binding"/>
    <property type="evidence" value="ECO:0007669"/>
    <property type="project" value="UniProtKB-KW"/>
</dbReference>
<evidence type="ECO:0000313" key="6">
    <source>
        <dbReference type="Ensembl" id="ENSSFAP00005042908.1"/>
    </source>
</evidence>
<feature type="coiled-coil region" evidence="4">
    <location>
        <begin position="595"/>
        <end position="691"/>
    </location>
</feature>
<keyword evidence="7" id="KW-1185">Reference proteome</keyword>
<accession>A0A672IM85</accession>
<feature type="domain" description="AIG1-type G" evidence="5">
    <location>
        <begin position="398"/>
        <end position="599"/>
    </location>
</feature>
<dbReference type="OrthoDB" id="8954335at2759"/>
<gene>
    <name evidence="6" type="primary">LOC115385329</name>
</gene>
<feature type="coiled-coil region" evidence="4">
    <location>
        <begin position="719"/>
        <end position="802"/>
    </location>
</feature>
<dbReference type="PANTHER" id="PTHR10903:SF170">
    <property type="entry name" value="GTPASE IMAP FAMILY MEMBER 7"/>
    <property type="match status" value="1"/>
</dbReference>
<organism evidence="6 7">
    <name type="scientific">Salarias fasciatus</name>
    <name type="common">Jewelled blenny</name>
    <name type="synonym">Blennius fasciatus</name>
    <dbReference type="NCBI Taxonomy" id="181472"/>
    <lineage>
        <taxon>Eukaryota</taxon>
        <taxon>Metazoa</taxon>
        <taxon>Chordata</taxon>
        <taxon>Craniata</taxon>
        <taxon>Vertebrata</taxon>
        <taxon>Euteleostomi</taxon>
        <taxon>Actinopterygii</taxon>
        <taxon>Neopterygii</taxon>
        <taxon>Teleostei</taxon>
        <taxon>Neoteleostei</taxon>
        <taxon>Acanthomorphata</taxon>
        <taxon>Ovalentaria</taxon>
        <taxon>Blenniimorphae</taxon>
        <taxon>Blenniiformes</taxon>
        <taxon>Blennioidei</taxon>
        <taxon>Blenniidae</taxon>
        <taxon>Salariinae</taxon>
        <taxon>Salarias</taxon>
    </lineage>
</organism>
<name>A0A672IM85_SALFA</name>
<evidence type="ECO:0000256" key="1">
    <source>
        <dbReference type="ARBA" id="ARBA00008535"/>
    </source>
</evidence>
<sequence length="901" mass="104076">MATRTYASELRIVMFGKSPAAKTTLSDWMTGRKLLSGQKVSKTSTAEGQWKRIPVTVVNTPDIFVLSELRLRLEVRMFVAHCPPGPNVLLLLVNPSDFTENDRRRLKFIVSLFGLDAFKYSMVVTTQDDMGKNSAVLGLVQDCRQRLHRLDFSNALDGCVDTLMEKMSKMVSDNRGGHLNYTVGSEAEEECVSPPPALNLVLCGRFEVGKTSAANVILSTKHSAHGSSELVKNEAVVCGRQVSLVQLPSFCGKTSEEVMQLAFKCVSLFDPEGVHAFILVLPLDPPTNEDQEELLIIKNILSSRVDDFIMVLFTVESDSTHSDVVHFVKSNRQIREFCQSFKDRHLIFNINDKEQIPQLLGAVEKMKVVTGKGFTKDLMAKPRSQKVIEAEPKTKTSQDHLRMVMIGKTGSGKSATGNTILGKECFDSKNCIESVTKVCKKVDGNVDGRAVTVVDTPGLFDTTLSNDEVKQELLKCISLLAPGPHVFLLVLQIGRFTDEQKTTVHLIKEFFGDQAQDFIIFVFTRGDDLGEQTLESYISSDREGNLQKLISECGGRYQLLNNKDGENRSQVSQLLQKIESMVRRNKGGYYTSEMFQEAEEAIQKEMQRIMREKEEEMQQKKRSLERQYENKLQAKQLEIEQERAERERALREKEECIYREEERRKMVEEKLAQAQKERKHLDEVKQQKETDFEIKLAGRKMTPKGDLQKVREHWEDKRKEFWDKQVQENKKQKEELQLKRLREEYETLRIQNEKKRREEDRIRKEQEEELRQNVQKTLELLKRQNEEKAREQAEELNEFKQRYAVDVTALMQKQMKEVEDMKQQQLRNKELLISHLSTNKALRKEYNKIKQRHEQDMASLMKYLPSQQQIQEMKKMHEREIDEWINNHMQSSDGAKSCTVL</sequence>